<comment type="caution">
    <text evidence="2">The sequence shown here is derived from an EMBL/GenBank/DDBJ whole genome shotgun (WGS) entry which is preliminary data.</text>
</comment>
<keyword evidence="1" id="KW-0175">Coiled coil</keyword>
<organism evidence="2 3">
    <name type="scientific">Rhizophagus clarus</name>
    <dbReference type="NCBI Taxonomy" id="94130"/>
    <lineage>
        <taxon>Eukaryota</taxon>
        <taxon>Fungi</taxon>
        <taxon>Fungi incertae sedis</taxon>
        <taxon>Mucoromycota</taxon>
        <taxon>Glomeromycotina</taxon>
        <taxon>Glomeromycetes</taxon>
        <taxon>Glomerales</taxon>
        <taxon>Glomeraceae</taxon>
        <taxon>Rhizophagus</taxon>
    </lineage>
</organism>
<sequence length="171" mass="20470">MTTRENYNKSSQIKTEFKPILPKCYISQIQEQQLDNNFINQNLSFSKNIQPNLQEYNSNNQSRFFLESNTYDYYQYHQTTQSQQLLTQENNQLKAKLVQEFHNSQQLQIDINELEYLHNRLKLLINQLKGRITSLEEQNFCLKAENELLNTNLKKSEESRIQLMKQLQNSI</sequence>
<proteinExistence type="predicted"/>
<dbReference type="OrthoDB" id="2322121at2759"/>
<dbReference type="EMBL" id="BLAL01000300">
    <property type="protein sequence ID" value="GET01447.1"/>
    <property type="molecule type" value="Genomic_DNA"/>
</dbReference>
<evidence type="ECO:0000313" key="2">
    <source>
        <dbReference type="EMBL" id="GET01447.1"/>
    </source>
</evidence>
<evidence type="ECO:0000313" key="3">
    <source>
        <dbReference type="Proteomes" id="UP000615446"/>
    </source>
</evidence>
<dbReference type="AlphaFoldDB" id="A0A8H3MCD4"/>
<accession>A0A8H3MCD4</accession>
<feature type="coiled-coil region" evidence="1">
    <location>
        <begin position="111"/>
        <end position="166"/>
    </location>
</feature>
<dbReference type="Proteomes" id="UP000615446">
    <property type="component" value="Unassembled WGS sequence"/>
</dbReference>
<protein>
    <submittedName>
        <fullName evidence="2">Uncharacterized protein</fullName>
    </submittedName>
</protein>
<reference evidence="2" key="1">
    <citation type="submission" date="2019-10" db="EMBL/GenBank/DDBJ databases">
        <title>Conservation and host-specific expression of non-tandemly repeated heterogenous ribosome RNA gene in arbuscular mycorrhizal fungi.</title>
        <authorList>
            <person name="Maeda T."/>
            <person name="Kobayashi Y."/>
            <person name="Nakagawa T."/>
            <person name="Ezawa T."/>
            <person name="Yamaguchi K."/>
            <person name="Bino T."/>
            <person name="Nishimoto Y."/>
            <person name="Shigenobu S."/>
            <person name="Kawaguchi M."/>
        </authorList>
    </citation>
    <scope>NUCLEOTIDE SEQUENCE</scope>
    <source>
        <strain evidence="2">HR1</strain>
    </source>
</reference>
<name>A0A8H3MCD4_9GLOM</name>
<gene>
    <name evidence="2" type="ORF">RCL2_002785500</name>
</gene>
<evidence type="ECO:0000256" key="1">
    <source>
        <dbReference type="SAM" id="Coils"/>
    </source>
</evidence>